<dbReference type="PANTHER" id="PTHR47247">
    <property type="entry name" value="KUNITZ-TYPE PROTEASE INHIBITOR 2"/>
    <property type="match status" value="1"/>
</dbReference>
<sequence length="126" mass="13955">ICVAECPIATTVLYVARHGLRSSPAHVLPRLHTAVCSQEAMTGPCRAVMPRWYFDSNKRKCIRFIYGGCGGNRNNFESEEYLILPISPPSLPSKGKGCGVHCLLNSSPPLMLKHKVTFVQKQPVFQ</sequence>
<name>A0A669PSV9_PHACC</name>
<reference evidence="5" key="1">
    <citation type="submission" date="2025-08" db="UniProtKB">
        <authorList>
            <consortium name="Ensembl"/>
        </authorList>
    </citation>
    <scope>IDENTIFICATION</scope>
</reference>
<dbReference type="FunFam" id="4.10.410.10:FF:000003">
    <property type="entry name" value="amyloid-like protein 2 isoform X1"/>
    <property type="match status" value="1"/>
</dbReference>
<dbReference type="SUPFAM" id="SSF57362">
    <property type="entry name" value="BPTI-like"/>
    <property type="match status" value="1"/>
</dbReference>
<reference evidence="5" key="2">
    <citation type="submission" date="2025-09" db="UniProtKB">
        <authorList>
            <consortium name="Ensembl"/>
        </authorList>
    </citation>
    <scope>IDENTIFICATION</scope>
</reference>
<protein>
    <recommendedName>
        <fullName evidence="4">BPTI/Kunitz inhibitor domain-containing protein</fullName>
    </recommendedName>
</protein>
<keyword evidence="6" id="KW-1185">Reference proteome</keyword>
<dbReference type="PRINTS" id="PR00759">
    <property type="entry name" value="BASICPTASE"/>
</dbReference>
<proteinExistence type="predicted"/>
<dbReference type="SMART" id="SM00131">
    <property type="entry name" value="KU"/>
    <property type="match status" value="1"/>
</dbReference>
<keyword evidence="2" id="KW-0722">Serine protease inhibitor</keyword>
<feature type="domain" description="BPTI/Kunitz inhibitor" evidence="4">
    <location>
        <begin position="36"/>
        <end position="80"/>
    </location>
</feature>
<evidence type="ECO:0000259" key="4">
    <source>
        <dbReference type="PROSITE" id="PS50279"/>
    </source>
</evidence>
<dbReference type="PROSITE" id="PS50279">
    <property type="entry name" value="BPTI_KUNITZ_2"/>
    <property type="match status" value="1"/>
</dbReference>
<dbReference type="InterPro" id="IPR002223">
    <property type="entry name" value="Kunitz_BPTI"/>
</dbReference>
<dbReference type="Proteomes" id="UP000472261">
    <property type="component" value="Unplaced"/>
</dbReference>
<dbReference type="AlphaFoldDB" id="A0A669PSV9"/>
<evidence type="ECO:0000256" key="1">
    <source>
        <dbReference type="ARBA" id="ARBA00022690"/>
    </source>
</evidence>
<organism evidence="5 6">
    <name type="scientific">Phasianus colchicus</name>
    <name type="common">Common pheasant</name>
    <dbReference type="NCBI Taxonomy" id="9054"/>
    <lineage>
        <taxon>Eukaryota</taxon>
        <taxon>Metazoa</taxon>
        <taxon>Chordata</taxon>
        <taxon>Craniata</taxon>
        <taxon>Vertebrata</taxon>
        <taxon>Euteleostomi</taxon>
        <taxon>Archelosauria</taxon>
        <taxon>Archosauria</taxon>
        <taxon>Dinosauria</taxon>
        <taxon>Saurischia</taxon>
        <taxon>Theropoda</taxon>
        <taxon>Coelurosauria</taxon>
        <taxon>Aves</taxon>
        <taxon>Neognathae</taxon>
        <taxon>Galloanserae</taxon>
        <taxon>Galliformes</taxon>
        <taxon>Phasianidae</taxon>
        <taxon>Phasianinae</taxon>
        <taxon>Phasianus</taxon>
    </lineage>
</organism>
<evidence type="ECO:0000313" key="5">
    <source>
        <dbReference type="Ensembl" id="ENSPCLP00000011822.1"/>
    </source>
</evidence>
<dbReference type="Pfam" id="PF00014">
    <property type="entry name" value="Kunitz_BPTI"/>
    <property type="match status" value="1"/>
</dbReference>
<dbReference type="CDD" id="cd22607">
    <property type="entry name" value="Kunitz_ABPP-like"/>
    <property type="match status" value="1"/>
</dbReference>
<dbReference type="Ensembl" id="ENSPCLT00000015785.1">
    <property type="protein sequence ID" value="ENSPCLP00000011822.1"/>
    <property type="gene ID" value="ENSPCLG00000009732.1"/>
</dbReference>
<dbReference type="Gene3D" id="4.10.410.10">
    <property type="entry name" value="Pancreatic trypsin inhibitor Kunitz domain"/>
    <property type="match status" value="1"/>
</dbReference>
<accession>A0A669PSV9</accession>
<dbReference type="GO" id="GO:0004867">
    <property type="term" value="F:serine-type endopeptidase inhibitor activity"/>
    <property type="evidence" value="ECO:0007669"/>
    <property type="project" value="UniProtKB-KW"/>
</dbReference>
<evidence type="ECO:0000256" key="2">
    <source>
        <dbReference type="ARBA" id="ARBA00022900"/>
    </source>
</evidence>
<evidence type="ECO:0000256" key="3">
    <source>
        <dbReference type="ARBA" id="ARBA00023157"/>
    </source>
</evidence>
<dbReference type="PANTHER" id="PTHR47247:SF1">
    <property type="entry name" value="KUNITZ-TYPE PROTEASE INHIBITOR 2"/>
    <property type="match status" value="1"/>
</dbReference>
<keyword evidence="1" id="KW-0646">Protease inhibitor</keyword>
<keyword evidence="3" id="KW-1015">Disulfide bond</keyword>
<dbReference type="InterPro" id="IPR036880">
    <property type="entry name" value="Kunitz_BPTI_sf"/>
</dbReference>
<evidence type="ECO:0000313" key="6">
    <source>
        <dbReference type="Proteomes" id="UP000472261"/>
    </source>
</evidence>